<evidence type="ECO:0000256" key="2">
    <source>
        <dbReference type="SAM" id="Phobius"/>
    </source>
</evidence>
<name>A0A1H2MCU5_9ACTN</name>
<feature type="transmembrane region" description="Helical" evidence="2">
    <location>
        <begin position="404"/>
        <end position="424"/>
    </location>
</feature>
<organism evidence="3 4">
    <name type="scientific">Microlunatus sagamiharensis</name>
    <dbReference type="NCBI Taxonomy" id="546874"/>
    <lineage>
        <taxon>Bacteria</taxon>
        <taxon>Bacillati</taxon>
        <taxon>Actinomycetota</taxon>
        <taxon>Actinomycetes</taxon>
        <taxon>Propionibacteriales</taxon>
        <taxon>Propionibacteriaceae</taxon>
        <taxon>Microlunatus</taxon>
    </lineage>
</organism>
<feature type="compositionally biased region" description="Pro residues" evidence="1">
    <location>
        <begin position="11"/>
        <end position="24"/>
    </location>
</feature>
<dbReference type="AlphaFoldDB" id="A0A1H2MCU5"/>
<feature type="region of interest" description="Disordered" evidence="1">
    <location>
        <begin position="1"/>
        <end position="24"/>
    </location>
</feature>
<sequence>MSQTSATAPPLVAPRPAPAAAPAPAPPVALGAVPPEVAAPTSGTPQRLRRLRAVVVTSGVALAVLGTLAMALLTLTLRQAAADVEQLVRVQTIETDLLVADANATNTFLVGGLESPERRAAYDAALADVADLVARSAQAQPADAAALSALNAQVLDYAGLVEAARANNRQGLPVGAQYLREASNGLRADALPVADALVEANISRANASLTTGWGWVLPVLALGATVAFVVVQVRVARQFRRRVNPGLLTGSLVLLLLTVVSFSALAVLAAQVASARSDFDDVRDVGTARVQANLAKSSESLTLVARGSGQAYEDSWQSSSEVVLDRLGGIRDASSFTTRWRDYADVHAQVRDLDDGGRWDEAVALATGSDAGTSNAAFAPFDASVASYATSTGEVAVAGLRDRVPGLVLGCVLTLLAGFGAAWAGSRGIAARLREYR</sequence>
<proteinExistence type="predicted"/>
<dbReference type="EMBL" id="LT629799">
    <property type="protein sequence ID" value="SDU90999.1"/>
    <property type="molecule type" value="Genomic_DNA"/>
</dbReference>
<keyword evidence="4" id="KW-1185">Reference proteome</keyword>
<keyword evidence="2" id="KW-1133">Transmembrane helix</keyword>
<dbReference type="Proteomes" id="UP000198825">
    <property type="component" value="Chromosome I"/>
</dbReference>
<protein>
    <recommendedName>
        <fullName evidence="5">Four helix bundle sensory module for signal transduction</fullName>
    </recommendedName>
</protein>
<evidence type="ECO:0000313" key="4">
    <source>
        <dbReference type="Proteomes" id="UP000198825"/>
    </source>
</evidence>
<reference evidence="4" key="1">
    <citation type="submission" date="2016-10" db="EMBL/GenBank/DDBJ databases">
        <authorList>
            <person name="Varghese N."/>
            <person name="Submissions S."/>
        </authorList>
    </citation>
    <scope>NUCLEOTIDE SEQUENCE [LARGE SCALE GENOMIC DNA]</scope>
    <source>
        <strain evidence="4">DSM 21743</strain>
    </source>
</reference>
<dbReference type="OrthoDB" id="3218196at2"/>
<evidence type="ECO:0000256" key="1">
    <source>
        <dbReference type="SAM" id="MobiDB-lite"/>
    </source>
</evidence>
<dbReference type="STRING" id="546874.SAMN04488544_1824"/>
<keyword evidence="2" id="KW-0812">Transmembrane</keyword>
<accession>A0A1H2MCU5</accession>
<feature type="transmembrane region" description="Helical" evidence="2">
    <location>
        <begin position="212"/>
        <end position="231"/>
    </location>
</feature>
<keyword evidence="2" id="KW-0472">Membrane</keyword>
<gene>
    <name evidence="3" type="ORF">SAMN04488544_1824</name>
</gene>
<feature type="transmembrane region" description="Helical" evidence="2">
    <location>
        <begin position="53"/>
        <end position="77"/>
    </location>
</feature>
<evidence type="ECO:0000313" key="3">
    <source>
        <dbReference type="EMBL" id="SDU90999.1"/>
    </source>
</evidence>
<dbReference type="RefSeq" id="WP_091074147.1">
    <property type="nucleotide sequence ID" value="NZ_LT629799.1"/>
</dbReference>
<evidence type="ECO:0008006" key="5">
    <source>
        <dbReference type="Google" id="ProtNLM"/>
    </source>
</evidence>
<feature type="transmembrane region" description="Helical" evidence="2">
    <location>
        <begin position="252"/>
        <end position="273"/>
    </location>
</feature>